<accession>A0A8J6ME35</accession>
<name>A0A8J6ME35_9FIRM</name>
<protein>
    <recommendedName>
        <fullName evidence="4">DUF2178 domain-containing protein</fullName>
    </recommendedName>
</protein>
<feature type="transmembrane region" description="Helical" evidence="1">
    <location>
        <begin position="21"/>
        <end position="43"/>
    </location>
</feature>
<keyword evidence="1" id="KW-0812">Transmembrane</keyword>
<organism evidence="2 3">
    <name type="scientific">Lawsonibacter faecis</name>
    <dbReference type="NCBI Taxonomy" id="2763052"/>
    <lineage>
        <taxon>Bacteria</taxon>
        <taxon>Bacillati</taxon>
        <taxon>Bacillota</taxon>
        <taxon>Clostridia</taxon>
        <taxon>Eubacteriales</taxon>
        <taxon>Oscillospiraceae</taxon>
        <taxon>Lawsonibacter</taxon>
    </lineage>
</organism>
<keyword evidence="1" id="KW-1133">Transmembrane helix</keyword>
<feature type="transmembrane region" description="Helical" evidence="1">
    <location>
        <begin position="55"/>
        <end position="78"/>
    </location>
</feature>
<evidence type="ECO:0008006" key="4">
    <source>
        <dbReference type="Google" id="ProtNLM"/>
    </source>
</evidence>
<feature type="transmembrane region" description="Helical" evidence="1">
    <location>
        <begin position="99"/>
        <end position="122"/>
    </location>
</feature>
<comment type="caution">
    <text evidence="2">The sequence shown here is derived from an EMBL/GenBank/DDBJ whole genome shotgun (WGS) entry which is preliminary data.</text>
</comment>
<feature type="transmembrane region" description="Helical" evidence="1">
    <location>
        <begin position="128"/>
        <end position="151"/>
    </location>
</feature>
<keyword evidence="1" id="KW-0472">Membrane</keyword>
<dbReference type="PROSITE" id="PS51257">
    <property type="entry name" value="PROKAR_LIPOPROTEIN"/>
    <property type="match status" value="1"/>
</dbReference>
<dbReference type="EMBL" id="JACOPQ010000018">
    <property type="protein sequence ID" value="MBC5738634.1"/>
    <property type="molecule type" value="Genomic_DNA"/>
</dbReference>
<keyword evidence="3" id="KW-1185">Reference proteome</keyword>
<sequence length="155" mass="16770">MLIKLFSAGHGDYKKVLQRRSILFILLAVLGGCTMGASFVLAWLDVALPSFVLGFYGGVGLGVAGFSVVGLIGTRRLLRDEKKMRAEEIKETDERGREVTLRAASATVLILMVLAYVALMIAVAVSQAVFFTLLAAIAAFFVVFLSATAYYNKKL</sequence>
<reference evidence="2" key="1">
    <citation type="submission" date="2020-08" db="EMBL/GenBank/DDBJ databases">
        <title>Genome public.</title>
        <authorList>
            <person name="Liu C."/>
            <person name="Sun Q."/>
        </authorList>
    </citation>
    <scope>NUCLEOTIDE SEQUENCE</scope>
    <source>
        <strain evidence="2">NSJ-52</strain>
    </source>
</reference>
<evidence type="ECO:0000313" key="2">
    <source>
        <dbReference type="EMBL" id="MBC5738634.1"/>
    </source>
</evidence>
<dbReference type="AlphaFoldDB" id="A0A8J6ME35"/>
<dbReference type="Proteomes" id="UP000607645">
    <property type="component" value="Unassembled WGS sequence"/>
</dbReference>
<proteinExistence type="predicted"/>
<gene>
    <name evidence="2" type="ORF">H8S62_16605</name>
</gene>
<dbReference type="RefSeq" id="WP_155149096.1">
    <property type="nucleotide sequence ID" value="NZ_JACOPQ010000018.1"/>
</dbReference>
<evidence type="ECO:0000313" key="3">
    <source>
        <dbReference type="Proteomes" id="UP000607645"/>
    </source>
</evidence>
<evidence type="ECO:0000256" key="1">
    <source>
        <dbReference type="SAM" id="Phobius"/>
    </source>
</evidence>